<name>A0A482VR80_ASBVE</name>
<dbReference type="EMBL" id="QDEB01070615">
    <property type="protein sequence ID" value="RZC35452.1"/>
    <property type="molecule type" value="Genomic_DNA"/>
</dbReference>
<dbReference type="GO" id="GO:0032981">
    <property type="term" value="P:mitochondrial respiratory chain complex I assembly"/>
    <property type="evidence" value="ECO:0007669"/>
    <property type="project" value="TreeGrafter"/>
</dbReference>
<evidence type="ECO:0000256" key="6">
    <source>
        <dbReference type="ARBA" id="ARBA00022660"/>
    </source>
</evidence>
<evidence type="ECO:0000256" key="7">
    <source>
        <dbReference type="ARBA" id="ARBA00022792"/>
    </source>
</evidence>
<keyword evidence="5" id="KW-0813">Transport</keyword>
<keyword evidence="11" id="KW-0472">Membrane</keyword>
<evidence type="ECO:0000313" key="13">
    <source>
        <dbReference type="Proteomes" id="UP000292052"/>
    </source>
</evidence>
<accession>A0A482VR80</accession>
<dbReference type="Proteomes" id="UP000292052">
    <property type="component" value="Unassembled WGS sequence"/>
</dbReference>
<dbReference type="AlphaFoldDB" id="A0A482VR80"/>
<gene>
    <name evidence="12" type="ORF">BDFB_004965</name>
</gene>
<comment type="caution">
    <text evidence="12">The sequence shown here is derived from an EMBL/GenBank/DDBJ whole genome shotgun (WGS) entry which is preliminary data.</text>
</comment>
<keyword evidence="13" id="KW-1185">Reference proteome</keyword>
<dbReference type="Pfam" id="PF14813">
    <property type="entry name" value="NADH_B2"/>
    <property type="match status" value="1"/>
</dbReference>
<evidence type="ECO:0000313" key="12">
    <source>
        <dbReference type="EMBL" id="RZC35452.1"/>
    </source>
</evidence>
<organism evidence="12 13">
    <name type="scientific">Asbolus verrucosus</name>
    <name type="common">Desert ironclad beetle</name>
    <dbReference type="NCBI Taxonomy" id="1661398"/>
    <lineage>
        <taxon>Eukaryota</taxon>
        <taxon>Metazoa</taxon>
        <taxon>Ecdysozoa</taxon>
        <taxon>Arthropoda</taxon>
        <taxon>Hexapoda</taxon>
        <taxon>Insecta</taxon>
        <taxon>Pterygota</taxon>
        <taxon>Neoptera</taxon>
        <taxon>Endopterygota</taxon>
        <taxon>Coleoptera</taxon>
        <taxon>Polyphaga</taxon>
        <taxon>Cucujiformia</taxon>
        <taxon>Tenebrionidae</taxon>
        <taxon>Pimeliinae</taxon>
        <taxon>Asbolus</taxon>
    </lineage>
</organism>
<dbReference type="GO" id="GO:0005743">
    <property type="term" value="C:mitochondrial inner membrane"/>
    <property type="evidence" value="ECO:0007669"/>
    <property type="project" value="UniProtKB-SubCell"/>
</dbReference>
<sequence>MLLSRGLSTLKAIKFANRNNIQTLQSVRNSHAVNYRTAPEPPPKFILTIAEVVQGIAWWWVLWHIYTEPGHILGEFEYPDPRKWTDEELGIPPIE</sequence>
<keyword evidence="12" id="KW-0830">Ubiquinone</keyword>
<comment type="subcellular location">
    <subcellularLocation>
        <location evidence="2">Mitochondrion inner membrane</location>
        <topology evidence="2">Peripheral membrane protein</topology>
        <orientation evidence="2">Matrix side</orientation>
    </subcellularLocation>
</comment>
<evidence type="ECO:0000256" key="8">
    <source>
        <dbReference type="ARBA" id="ARBA00022946"/>
    </source>
</evidence>
<evidence type="ECO:0000256" key="2">
    <source>
        <dbReference type="ARBA" id="ARBA00004443"/>
    </source>
</evidence>
<comment type="function">
    <text evidence="1">Accessory subunit of the mitochondrial membrane respiratory chain NADH dehydrogenase (Complex I), that is believed not to be involved in catalysis. Complex I functions in the transfer of electrons from NADH to the respiratory chain. The immediate electron acceptor for the enzyme is believed to be ubiquinone.</text>
</comment>
<comment type="subunit">
    <text evidence="4">Complex I is composed of 45 different subunits.</text>
</comment>
<keyword evidence="10" id="KW-0496">Mitochondrion</keyword>
<keyword evidence="6" id="KW-0679">Respiratory chain</keyword>
<keyword evidence="7" id="KW-0999">Mitochondrion inner membrane</keyword>
<evidence type="ECO:0000256" key="10">
    <source>
        <dbReference type="ARBA" id="ARBA00023128"/>
    </source>
</evidence>
<keyword evidence="8" id="KW-0809">Transit peptide</keyword>
<protein>
    <submittedName>
        <fullName evidence="12">NADH dehydrogenase [ubiquinone] 1 beta subcomplex subunit 2, mitochondrial</fullName>
    </submittedName>
</protein>
<comment type="similarity">
    <text evidence="3">Belongs to the complex I NDUFB2 subunit family.</text>
</comment>
<dbReference type="PANTHER" id="PTHR15223:SF1">
    <property type="entry name" value="NADH DEHYDROGENASE [UBIQUINONE] 1 BETA SUBCOMPLEX SUBUNIT 2, MITOCHONDRIAL"/>
    <property type="match status" value="1"/>
</dbReference>
<evidence type="ECO:0000256" key="9">
    <source>
        <dbReference type="ARBA" id="ARBA00022982"/>
    </source>
</evidence>
<evidence type="ECO:0000256" key="4">
    <source>
        <dbReference type="ARBA" id="ARBA00011533"/>
    </source>
</evidence>
<dbReference type="InterPro" id="IPR026627">
    <property type="entry name" value="NDUFB2_animal"/>
</dbReference>
<dbReference type="OrthoDB" id="6241903at2759"/>
<reference evidence="12 13" key="1">
    <citation type="submission" date="2017-03" db="EMBL/GenBank/DDBJ databases">
        <title>Genome of the blue death feigning beetle - Asbolus verrucosus.</title>
        <authorList>
            <person name="Rider S.D."/>
        </authorList>
    </citation>
    <scope>NUCLEOTIDE SEQUENCE [LARGE SCALE GENOMIC DNA]</scope>
    <source>
        <strain evidence="12">Butters</strain>
        <tissue evidence="12">Head and leg muscle</tissue>
    </source>
</reference>
<keyword evidence="9" id="KW-0249">Electron transport</keyword>
<proteinExistence type="inferred from homology"/>
<dbReference type="GO" id="GO:0045271">
    <property type="term" value="C:respiratory chain complex I"/>
    <property type="evidence" value="ECO:0007669"/>
    <property type="project" value="InterPro"/>
</dbReference>
<dbReference type="PANTHER" id="PTHR15223">
    <property type="entry name" value="NADH-UBIQUINONE OXIDOREDUCTASE AGGG SUBUNIT"/>
    <property type="match status" value="1"/>
</dbReference>
<evidence type="ECO:0000256" key="3">
    <source>
        <dbReference type="ARBA" id="ARBA00005923"/>
    </source>
</evidence>
<evidence type="ECO:0000256" key="11">
    <source>
        <dbReference type="ARBA" id="ARBA00023136"/>
    </source>
</evidence>
<dbReference type="STRING" id="1661398.A0A482VR80"/>
<evidence type="ECO:0000256" key="5">
    <source>
        <dbReference type="ARBA" id="ARBA00022448"/>
    </source>
</evidence>
<evidence type="ECO:0000256" key="1">
    <source>
        <dbReference type="ARBA" id="ARBA00003195"/>
    </source>
</evidence>